<proteinExistence type="predicted"/>
<dbReference type="Proteomes" id="UP000277766">
    <property type="component" value="Unassembled WGS sequence"/>
</dbReference>
<organism evidence="1 2">
    <name type="scientific">Deinococcus radiophilus</name>
    <dbReference type="NCBI Taxonomy" id="32062"/>
    <lineage>
        <taxon>Bacteria</taxon>
        <taxon>Thermotogati</taxon>
        <taxon>Deinococcota</taxon>
        <taxon>Deinococci</taxon>
        <taxon>Deinococcales</taxon>
        <taxon>Deinococcaceae</taxon>
        <taxon>Deinococcus</taxon>
    </lineage>
</organism>
<reference evidence="1 2" key="1">
    <citation type="submission" date="2018-12" db="EMBL/GenBank/DDBJ databases">
        <title>Deinococcus radiophilus ATCC 27603 genome sequencing and assembly.</title>
        <authorList>
            <person name="Maclea K.S."/>
            <person name="Maynard C.R."/>
        </authorList>
    </citation>
    <scope>NUCLEOTIDE SEQUENCE [LARGE SCALE GENOMIC DNA]</scope>
    <source>
        <strain evidence="1 2">ATCC 27603</strain>
    </source>
</reference>
<dbReference type="AlphaFoldDB" id="A0A3S0KED7"/>
<protein>
    <submittedName>
        <fullName evidence="1">Uncharacterized protein</fullName>
    </submittedName>
</protein>
<dbReference type="RefSeq" id="WP_126351643.1">
    <property type="nucleotide sequence ID" value="NZ_CP086380.1"/>
</dbReference>
<evidence type="ECO:0000313" key="1">
    <source>
        <dbReference type="EMBL" id="RTR28694.1"/>
    </source>
</evidence>
<gene>
    <name evidence="1" type="ORF">EJ104_04895</name>
</gene>
<accession>A0A3S0KED7</accession>
<dbReference type="EMBL" id="RXPE01000006">
    <property type="protein sequence ID" value="RTR28694.1"/>
    <property type="molecule type" value="Genomic_DNA"/>
</dbReference>
<name>A0A3S0KED7_9DEIO</name>
<comment type="caution">
    <text evidence="1">The sequence shown here is derived from an EMBL/GenBank/DDBJ whole genome shotgun (WGS) entry which is preliminary data.</text>
</comment>
<evidence type="ECO:0000313" key="2">
    <source>
        <dbReference type="Proteomes" id="UP000277766"/>
    </source>
</evidence>
<keyword evidence="2" id="KW-1185">Reference proteome</keyword>
<sequence length="187" mass="20192">MTTGDIVAPGFSLRASLKARGCHGDVRATPLSLTGELLSVNVTGTLCGRDYTFMEVFSLAGKAVPKLSELFGERTVVSTLKRDPYLNAVSSLRGSTVTELEQSLTGQPPRGDCPLAPSPLSVAERSYAIWNTAGQQVNVRLALPVRCGGTEVNNYVWLGLMLPGSALKERVAFDFTNRPRTVAHIRW</sequence>